<sequence>MVLKEETLPRAPPRRSMRLRPLLSYVALLSAVTLYIVPPPLWSILRDSLGVTKVESEHAERDPAVEWKDNVWPIRQQTPWDISTDFQYLRKLEYDVHEGTWLRLDVHPTSGDIVFDMVGDIYCLPGAEALHASEDATPVNARPVLQGVPHDADPRFSPEGNRLLFRSDAELGVDNIWIMEWKGCEAMDLKRPALHSVLDKKDAEEDLLAKGVREDARRKHNRLLREGRLGALRVTNETYHPVRDARFHPSGDKVIAGKWYTPDESAMCTGEGWEYPAPSLDELHRHAVKSISTGSGKVLVGRTLPRGFTAEQYNMQKIGPEQLIWRGNDSVIFAKNDVDEWLFTYSKDVHKGIYAIFSRNLTTGATETIVSAFPGGASRPELSRDGRTLAFVRRVRDKEALVFKDLLTGSIHNVWHGLTYDLSTISAPMGTYPSFAFTPDDNAVVIWATGQIYLVPLSTNSRGEKIASTSNSPRAIPFRAHIEKRLAETRREITDLVGLETQDTQRVYAFRDLRIDTDGRRAVFEGGGLTYWQQVDEGKTYRVPALDANAPYYSASFVPGTDLVIHAWWSDSTFSTFELADLKTGKAFAIEGLPLGRYFSPVVSEQRVSTRTIVFLKSGGTYLTGDILATAQPGLYLGEIELPDDSESQHLRVQNIRFVPSDINVDERVSIRFIEADRKLLVQQTARAFVIDLKGQTDHLGKHPQVTLAEGKFTAELAVSASPQPHNVERGVEVENAAFVDFFEIYVAPGQSVGKGNLPLWSRPGNASKGLVRVSLDGGHDITWSPDGGRLFWLFGPSLHSLEISKLENCASEIKKDTINFGISCVKTLVETQEIVAEHETDIARLKKDAADARLPSAEQDHVDGVLIVNATILTMESGDQEKDLIRNGSMYIRDGIIQYVRGPKENHAKPPPGTTIIDAHEGFVVPGFIDVHAHWDGYEDRYPAKSWEMETFLAYGVTTMHNPSSDTVKSFVERTRIENGQMVGPRIFSVGSPILGGHFHLLHQEIVDMNEARSALTRIKAEGGPAASSYKNYNLVSRASRQRLLQASRNISMLAFPEAGMNYDWDLTYIIDGMTTVEHALPVPRLYDDVMTLYALSGTGSTPTHLVNYPGPEAEQLVWATEDIPNNPKLRKFIRHDILSRITETTSRPKNSFSFYNTSTSIADMVAMGQLTHIGAHGEAPLGLNYHAEMGFASIGGLSNYEVIRAATSSAAKTLGLFSSIGSLSSGKLADFLVYPPGVDLLEGPIASKTRQLQYVARGGRIWHADTMEEFWPLEGRKQAMPVINPE</sequence>
<dbReference type="Gene3D" id="2.30.40.10">
    <property type="entry name" value="Urease, subunit C, domain 1"/>
    <property type="match status" value="2"/>
</dbReference>
<dbReference type="SUPFAM" id="SSF82171">
    <property type="entry name" value="DPP6 N-terminal domain-like"/>
    <property type="match status" value="1"/>
</dbReference>
<dbReference type="Gene3D" id="1.20.58.520">
    <property type="entry name" value="Amidohydrolase"/>
    <property type="match status" value="1"/>
</dbReference>
<dbReference type="Gene3D" id="2.120.10.30">
    <property type="entry name" value="TolB, C-terminal domain"/>
    <property type="match status" value="1"/>
</dbReference>
<dbReference type="PANTHER" id="PTHR43135:SF3">
    <property type="entry name" value="ALPHA-D-RIBOSE 1-METHYLPHOSPHONATE 5-TRIPHOSPHATE DIPHOSPHATASE"/>
    <property type="match status" value="1"/>
</dbReference>
<dbReference type="InterPro" id="IPR051781">
    <property type="entry name" value="Metallo-dep_Hydrolase"/>
</dbReference>
<dbReference type="InterPro" id="IPR032466">
    <property type="entry name" value="Metal_Hydrolase"/>
</dbReference>
<dbReference type="Pfam" id="PF07676">
    <property type="entry name" value="PD40"/>
    <property type="match status" value="1"/>
</dbReference>
<evidence type="ECO:0000259" key="2">
    <source>
        <dbReference type="Pfam" id="PF01979"/>
    </source>
</evidence>
<keyword evidence="1" id="KW-1133">Transmembrane helix</keyword>
<evidence type="ECO:0000313" key="3">
    <source>
        <dbReference type="EMBL" id="KAF5330696.1"/>
    </source>
</evidence>
<keyword evidence="4" id="KW-1185">Reference proteome</keyword>
<protein>
    <recommendedName>
        <fullName evidence="2">Amidohydrolase-related domain-containing protein</fullName>
    </recommendedName>
</protein>
<evidence type="ECO:0000313" key="4">
    <source>
        <dbReference type="Proteomes" id="UP000567179"/>
    </source>
</evidence>
<feature type="transmembrane region" description="Helical" evidence="1">
    <location>
        <begin position="21"/>
        <end position="42"/>
    </location>
</feature>
<dbReference type="EMBL" id="JAACJJ010000001">
    <property type="protein sequence ID" value="KAF5330696.1"/>
    <property type="molecule type" value="Genomic_DNA"/>
</dbReference>
<proteinExistence type="predicted"/>
<evidence type="ECO:0000256" key="1">
    <source>
        <dbReference type="SAM" id="Phobius"/>
    </source>
</evidence>
<dbReference type="Proteomes" id="UP000567179">
    <property type="component" value="Unassembled WGS sequence"/>
</dbReference>
<gene>
    <name evidence="3" type="ORF">D9619_006044</name>
</gene>
<dbReference type="GO" id="GO:0016810">
    <property type="term" value="F:hydrolase activity, acting on carbon-nitrogen (but not peptide) bonds"/>
    <property type="evidence" value="ECO:0007669"/>
    <property type="project" value="InterPro"/>
</dbReference>
<feature type="domain" description="Amidohydrolase-related" evidence="2">
    <location>
        <begin position="1193"/>
        <end position="1236"/>
    </location>
</feature>
<accession>A0A8H5BWS5</accession>
<dbReference type="Gene3D" id="3.20.20.140">
    <property type="entry name" value="Metal-dependent hydrolases"/>
    <property type="match status" value="1"/>
</dbReference>
<dbReference type="Gene3D" id="3.30.110.90">
    <property type="entry name" value="Amidohydrolase"/>
    <property type="match status" value="1"/>
</dbReference>
<dbReference type="SUPFAM" id="SSF51338">
    <property type="entry name" value="Composite domain of metallo-dependent hydrolases"/>
    <property type="match status" value="1"/>
</dbReference>
<dbReference type="OrthoDB" id="194468at2759"/>
<dbReference type="SUPFAM" id="SSF51556">
    <property type="entry name" value="Metallo-dependent hydrolases"/>
    <property type="match status" value="1"/>
</dbReference>
<dbReference type="InterPro" id="IPR011042">
    <property type="entry name" value="6-blade_b-propeller_TolB-like"/>
</dbReference>
<dbReference type="InterPro" id="IPR011059">
    <property type="entry name" value="Metal-dep_hydrolase_composite"/>
</dbReference>
<reference evidence="3 4" key="1">
    <citation type="journal article" date="2020" name="ISME J.">
        <title>Uncovering the hidden diversity of litter-decomposition mechanisms in mushroom-forming fungi.</title>
        <authorList>
            <person name="Floudas D."/>
            <person name="Bentzer J."/>
            <person name="Ahren D."/>
            <person name="Johansson T."/>
            <person name="Persson P."/>
            <person name="Tunlid A."/>
        </authorList>
    </citation>
    <scope>NUCLEOTIDE SEQUENCE [LARGE SCALE GENOMIC DNA]</scope>
    <source>
        <strain evidence="3 4">CBS 101986</strain>
    </source>
</reference>
<dbReference type="Pfam" id="PF01979">
    <property type="entry name" value="Amidohydro_1"/>
    <property type="match status" value="1"/>
</dbReference>
<comment type="caution">
    <text evidence="3">The sequence shown here is derived from an EMBL/GenBank/DDBJ whole genome shotgun (WGS) entry which is preliminary data.</text>
</comment>
<dbReference type="PANTHER" id="PTHR43135">
    <property type="entry name" value="ALPHA-D-RIBOSE 1-METHYLPHOSPHONATE 5-TRIPHOSPHATE DIPHOSPHATASE"/>
    <property type="match status" value="1"/>
</dbReference>
<dbReference type="InterPro" id="IPR011659">
    <property type="entry name" value="WD40"/>
</dbReference>
<keyword evidence="1" id="KW-0472">Membrane</keyword>
<name>A0A8H5BWS5_9AGAR</name>
<dbReference type="InterPro" id="IPR006680">
    <property type="entry name" value="Amidohydro-rel"/>
</dbReference>
<organism evidence="3 4">
    <name type="scientific">Psilocybe cf. subviscida</name>
    <dbReference type="NCBI Taxonomy" id="2480587"/>
    <lineage>
        <taxon>Eukaryota</taxon>
        <taxon>Fungi</taxon>
        <taxon>Dikarya</taxon>
        <taxon>Basidiomycota</taxon>
        <taxon>Agaricomycotina</taxon>
        <taxon>Agaricomycetes</taxon>
        <taxon>Agaricomycetidae</taxon>
        <taxon>Agaricales</taxon>
        <taxon>Agaricineae</taxon>
        <taxon>Strophariaceae</taxon>
        <taxon>Psilocybe</taxon>
    </lineage>
</organism>
<keyword evidence="1" id="KW-0812">Transmembrane</keyword>